<evidence type="ECO:0000313" key="6">
    <source>
        <dbReference type="EMBL" id="CAH2406672.1"/>
    </source>
</evidence>
<reference evidence="6" key="1">
    <citation type="submission" date="2022-03" db="EMBL/GenBank/DDBJ databases">
        <authorList>
            <person name="Brunel B."/>
        </authorList>
    </citation>
    <scope>NUCLEOTIDE SEQUENCE</scope>
    <source>
        <strain evidence="6">STM4922sample</strain>
    </source>
</reference>
<evidence type="ECO:0000256" key="5">
    <source>
        <dbReference type="ARBA" id="ARBA00022679"/>
    </source>
</evidence>
<dbReference type="SUPFAM" id="SSF51621">
    <property type="entry name" value="Phosphoenolpyruvate/pyruvate domain"/>
    <property type="match status" value="1"/>
</dbReference>
<gene>
    <name evidence="6" type="ORF">MES4922_540001</name>
</gene>
<evidence type="ECO:0000256" key="3">
    <source>
        <dbReference type="ARBA" id="ARBA00012618"/>
    </source>
</evidence>
<evidence type="ECO:0000256" key="1">
    <source>
        <dbReference type="ARBA" id="ARBA00008676"/>
    </source>
</evidence>
<organism evidence="6 7">
    <name type="scientific">Mesorhizobium ventifaucium</name>
    <dbReference type="NCBI Taxonomy" id="666020"/>
    <lineage>
        <taxon>Bacteria</taxon>
        <taxon>Pseudomonadati</taxon>
        <taxon>Pseudomonadota</taxon>
        <taxon>Alphaproteobacteria</taxon>
        <taxon>Hyphomicrobiales</taxon>
        <taxon>Phyllobacteriaceae</taxon>
        <taxon>Mesorhizobium</taxon>
    </lineage>
</organism>
<dbReference type="Pfam" id="PF02548">
    <property type="entry name" value="Pantoate_transf"/>
    <property type="match status" value="1"/>
</dbReference>
<dbReference type="PANTHER" id="PTHR20881">
    <property type="entry name" value="3-METHYL-2-OXOBUTANOATE HYDROXYMETHYLTRANSFERASE"/>
    <property type="match status" value="1"/>
</dbReference>
<dbReference type="Proteomes" id="UP001152604">
    <property type="component" value="Unassembled WGS sequence"/>
</dbReference>
<dbReference type="EC" id="2.1.2.11" evidence="3"/>
<dbReference type="GO" id="GO:0003864">
    <property type="term" value="F:3-methyl-2-oxobutanoate hydroxymethyltransferase activity"/>
    <property type="evidence" value="ECO:0007669"/>
    <property type="project" value="UniProtKB-EC"/>
</dbReference>
<accession>A0ABM9ED06</accession>
<dbReference type="PANTHER" id="PTHR20881:SF0">
    <property type="entry name" value="3-METHYL-2-OXOBUTANOATE HYDROXYMETHYLTRANSFERASE"/>
    <property type="match status" value="1"/>
</dbReference>
<keyword evidence="7" id="KW-1185">Reference proteome</keyword>
<sequence length="304" mass="33153">MGYRRPVRMEAFASGDPEAALQALREASQSEGTRMITKSTRPTVADIRAMKGRAQKISMLYVTTIEEAAAADAAGVDMLSIEGRFFSPEMREAAGRCFVQVGLPYGPAGDLATAEDYLKAAYHFMRLGGDCFYCAASLDIQKALCDNAVPIVAHVGLIPSQCTWTGGFKAVGRTAESARVVWDHVKRLEAIGCFGAELEVVPDRIGELITRSTPMIMLGMGAGPHADAQYLFSEDVLGHTAGHKPRHAKTYRNFAAEYERLQRERIAAYREFISDVQTSAYPEPQHVVPITDEELSAFKAALGL</sequence>
<dbReference type="EMBL" id="CAKXZS010000050">
    <property type="protein sequence ID" value="CAH2406672.1"/>
    <property type="molecule type" value="Genomic_DNA"/>
</dbReference>
<evidence type="ECO:0000256" key="2">
    <source>
        <dbReference type="ARBA" id="ARBA00011424"/>
    </source>
</evidence>
<dbReference type="InterPro" id="IPR040442">
    <property type="entry name" value="Pyrv_kinase-like_dom_sf"/>
</dbReference>
<keyword evidence="4" id="KW-0566">Pantothenate biosynthesis</keyword>
<comment type="caution">
    <text evidence="6">The sequence shown here is derived from an EMBL/GenBank/DDBJ whole genome shotgun (WGS) entry which is preliminary data.</text>
</comment>
<evidence type="ECO:0000256" key="4">
    <source>
        <dbReference type="ARBA" id="ARBA00022655"/>
    </source>
</evidence>
<evidence type="ECO:0000313" key="7">
    <source>
        <dbReference type="Proteomes" id="UP001152604"/>
    </source>
</evidence>
<protein>
    <recommendedName>
        <fullName evidence="3">3-methyl-2-oxobutanoate hydroxymethyltransferase</fullName>
        <ecNumber evidence="3">2.1.2.11</ecNumber>
    </recommendedName>
</protein>
<dbReference type="InterPro" id="IPR003700">
    <property type="entry name" value="Pantoate_hydroxy_MeTrfase"/>
</dbReference>
<proteinExistence type="inferred from homology"/>
<comment type="subunit">
    <text evidence="2">Homodecamer; pentamer of dimers.</text>
</comment>
<dbReference type="Gene3D" id="3.20.20.60">
    <property type="entry name" value="Phosphoenolpyruvate-binding domains"/>
    <property type="match status" value="1"/>
</dbReference>
<dbReference type="InterPro" id="IPR015813">
    <property type="entry name" value="Pyrv/PenolPyrv_kinase-like_dom"/>
</dbReference>
<name>A0ABM9ED06_9HYPH</name>
<keyword evidence="5 6" id="KW-0808">Transferase</keyword>
<comment type="similarity">
    <text evidence="1">Belongs to the PanB family.</text>
</comment>